<dbReference type="RefSeq" id="WP_207339355.1">
    <property type="nucleotide sequence ID" value="NZ_CP074405.1"/>
</dbReference>
<dbReference type="EMBL" id="CP074405">
    <property type="protein sequence ID" value="QVI61781.1"/>
    <property type="molecule type" value="Genomic_DNA"/>
</dbReference>
<feature type="region of interest" description="Disordered" evidence="1">
    <location>
        <begin position="226"/>
        <end position="248"/>
    </location>
</feature>
<evidence type="ECO:0000313" key="3">
    <source>
        <dbReference type="EMBL" id="QVI61781.1"/>
    </source>
</evidence>
<keyword evidence="2" id="KW-1133">Transmembrane helix</keyword>
<proteinExistence type="predicted"/>
<protein>
    <submittedName>
        <fullName evidence="3">DUF624 domain-containing protein</fullName>
    </submittedName>
</protein>
<evidence type="ECO:0000313" key="4">
    <source>
        <dbReference type="Proteomes" id="UP000677804"/>
    </source>
</evidence>
<organism evidence="3 4">
    <name type="scientific">Cellulomonas wangleii</name>
    <dbReference type="NCBI Taxonomy" id="2816956"/>
    <lineage>
        <taxon>Bacteria</taxon>
        <taxon>Bacillati</taxon>
        <taxon>Actinomycetota</taxon>
        <taxon>Actinomycetes</taxon>
        <taxon>Micrococcales</taxon>
        <taxon>Cellulomonadaceae</taxon>
        <taxon>Cellulomonas</taxon>
    </lineage>
</organism>
<feature type="transmembrane region" description="Helical" evidence="2">
    <location>
        <begin position="130"/>
        <end position="151"/>
    </location>
</feature>
<feature type="transmembrane region" description="Helical" evidence="2">
    <location>
        <begin position="53"/>
        <end position="74"/>
    </location>
</feature>
<feature type="compositionally biased region" description="Low complexity" evidence="1">
    <location>
        <begin position="227"/>
        <end position="242"/>
    </location>
</feature>
<gene>
    <name evidence="3" type="ORF">KG103_15230</name>
</gene>
<feature type="transmembrane region" description="Helical" evidence="2">
    <location>
        <begin position="95"/>
        <end position="118"/>
    </location>
</feature>
<sequence length="248" mass="26207">MSRRDDLDEVGAGPLSRGAAVVMWVLVISALTVVVGGVPLVLVPFLTGDASNVWVVALLLVPMGPALAAAMFAWRRFIEERDLAPARHFWRGYRLNALDVLRWWVPVLAALAVIAFSLAHLDTAGVPGGYGIVLVVLSVALLMWAVTALALSSHLSLRTRDVARLSTYYLAAKPLVTLGVLSLVVLAVGIVLFTSDWVLVMLAGPLAFAVVTTTEPVVRDAVARFTADPSADPEPSAAAPSADPDPSP</sequence>
<keyword evidence="2" id="KW-0812">Transmembrane</keyword>
<dbReference type="Proteomes" id="UP000677804">
    <property type="component" value="Chromosome"/>
</dbReference>
<reference evidence="3 4" key="1">
    <citation type="submission" date="2021-05" db="EMBL/GenBank/DDBJ databases">
        <title>Novel species in genus Cellulomonas.</title>
        <authorList>
            <person name="Zhang G."/>
        </authorList>
    </citation>
    <scope>NUCLEOTIDE SEQUENCE [LARGE SCALE GENOMIC DNA]</scope>
    <source>
        <strain evidence="4">zg-ZUI222</strain>
    </source>
</reference>
<evidence type="ECO:0000256" key="1">
    <source>
        <dbReference type="SAM" id="MobiDB-lite"/>
    </source>
</evidence>
<feature type="transmembrane region" description="Helical" evidence="2">
    <location>
        <begin position="199"/>
        <end position="218"/>
    </location>
</feature>
<feature type="transmembrane region" description="Helical" evidence="2">
    <location>
        <begin position="172"/>
        <end position="193"/>
    </location>
</feature>
<evidence type="ECO:0000256" key="2">
    <source>
        <dbReference type="SAM" id="Phobius"/>
    </source>
</evidence>
<keyword evidence="4" id="KW-1185">Reference proteome</keyword>
<accession>A0ABX8D5P6</accession>
<feature type="transmembrane region" description="Helical" evidence="2">
    <location>
        <begin position="21"/>
        <end position="47"/>
    </location>
</feature>
<keyword evidence="2" id="KW-0472">Membrane</keyword>
<name>A0ABX8D5P6_9CELL</name>